<keyword evidence="1" id="KW-0808">Transferase</keyword>
<reference evidence="8" key="1">
    <citation type="submission" date="2025-08" db="UniProtKB">
        <authorList>
            <consortium name="RefSeq"/>
        </authorList>
    </citation>
    <scope>IDENTIFICATION</scope>
    <source>
        <tissue evidence="8">Whole organism</tissue>
    </source>
</reference>
<proteinExistence type="predicted"/>
<dbReference type="Gene3D" id="3.30.930.10">
    <property type="entry name" value="Bira Bifunctional Protein, Domain 2"/>
    <property type="match status" value="1"/>
</dbReference>
<dbReference type="InterPro" id="IPR000719">
    <property type="entry name" value="Prot_kinase_dom"/>
</dbReference>
<dbReference type="GO" id="GO:1990625">
    <property type="term" value="P:negative regulation of cytoplasmic translational initiation in response to stress"/>
    <property type="evidence" value="ECO:0007669"/>
    <property type="project" value="TreeGrafter"/>
</dbReference>
<dbReference type="SUPFAM" id="SSF56112">
    <property type="entry name" value="Protein kinase-like (PK-like)"/>
    <property type="match status" value="1"/>
</dbReference>
<evidence type="ECO:0000256" key="1">
    <source>
        <dbReference type="ARBA" id="ARBA00022679"/>
    </source>
</evidence>
<dbReference type="Pfam" id="PF00069">
    <property type="entry name" value="Pkinase"/>
    <property type="match status" value="1"/>
</dbReference>
<dbReference type="InterPro" id="IPR050339">
    <property type="entry name" value="CC_SR_Kinase"/>
</dbReference>
<dbReference type="Proteomes" id="UP000504606">
    <property type="component" value="Unplaced"/>
</dbReference>
<dbReference type="InterPro" id="IPR041715">
    <property type="entry name" value="HisRS-like_core"/>
</dbReference>
<evidence type="ECO:0000256" key="2">
    <source>
        <dbReference type="ARBA" id="ARBA00022741"/>
    </source>
</evidence>
<gene>
    <name evidence="8" type="primary">LOC113205258</name>
</gene>
<evidence type="ECO:0000256" key="4">
    <source>
        <dbReference type="ARBA" id="ARBA00022840"/>
    </source>
</evidence>
<dbReference type="InterPro" id="IPR011009">
    <property type="entry name" value="Kinase-like_dom_sf"/>
</dbReference>
<dbReference type="SUPFAM" id="SSF55681">
    <property type="entry name" value="Class II aaRS and biotin synthetases"/>
    <property type="match status" value="1"/>
</dbReference>
<feature type="domain" description="Protein kinase" evidence="6">
    <location>
        <begin position="1"/>
        <end position="282"/>
    </location>
</feature>
<dbReference type="GO" id="GO:0005524">
    <property type="term" value="F:ATP binding"/>
    <property type="evidence" value="ECO:0007669"/>
    <property type="project" value="UniProtKB-KW"/>
</dbReference>
<keyword evidence="3" id="KW-0418">Kinase</keyword>
<evidence type="ECO:0000256" key="5">
    <source>
        <dbReference type="SAM" id="MobiDB-lite"/>
    </source>
</evidence>
<dbReference type="AlphaFoldDB" id="A0A9C6UBG5"/>
<dbReference type="GO" id="GO:0005634">
    <property type="term" value="C:nucleus"/>
    <property type="evidence" value="ECO:0007669"/>
    <property type="project" value="TreeGrafter"/>
</dbReference>
<dbReference type="PANTHER" id="PTHR11042">
    <property type="entry name" value="EUKARYOTIC TRANSLATION INITIATION FACTOR 2-ALPHA KINASE EIF2-ALPHA KINASE -RELATED"/>
    <property type="match status" value="1"/>
</dbReference>
<sequence>MPYAIKRIPLKSSSVEDEKSQCLIQEAKFLASLEHRNIVRYYASWTEKWNNEYSSNDENSSQDKTEDDSDSCSRDKTQKLCFDRLYLFIQMEFCTKTLREVIESAGSEVNPRVLDNPEQVAAYFFQILQGLKFLHEKHNLCHRDLNPNNILLDAEGRIKIGDFGLARLIENCPALDESPLSSVGTELYRAPEIQSKKYDHRVDLYSCGVILFEMSYHMKTGTERLKVLKNIRTPDIVFPDAFLENTEDWQKEITEYLLQHDPDERPTLDYIICRLSDNYPLQCSNIKEEMTRALSNPDSNSYKQVMDEFFSQGSKRSECMSYETPKPNLHEGTSSRSLIEYIESVFCKHGACHLRTPLLTPCDLDSNKSETVVKLVTSDGFAVNLPHNARVDFSRYIVWHEIPLITRYDTLQTYKKEYCSSSHPRPEYECVFDLVHTLSTHSDIKEADAQVLSVLISLFKGIIQKENTTNFIAISHRDVVKFILLSVGVKEQYVSIALEQVGKNGFEGLKLDSSQIIGRCLDEEKLFRILSWSGKLDDMKQLLDEILPKYKVQTEKTIKYLHDIWLYNRDVISNPMENVSISLKWCCNVHYYSGVLFTAVRLEDKKKDIIIADGGRYDDILHSYRALFARRKLGVERTVQNGCGISVYITKVLELQASDFWPPQLVVLTCIKNRNLEKTLYELAKCLRLMSLNCRVEHYAEPSAIEAYKKDENVLCVVELLPSMMFNLTHKFTSLQTLEDGGQHISFGVFYNADPPTLKLSKFRVLKLFQTDMNMLKMNSLLVSAQMIL</sequence>
<dbReference type="PROSITE" id="PS50011">
    <property type="entry name" value="PROTEIN_KINASE_DOM"/>
    <property type="match status" value="1"/>
</dbReference>
<dbReference type="Gene3D" id="1.10.510.10">
    <property type="entry name" value="Transferase(Phosphotransferase) domain 1"/>
    <property type="match status" value="1"/>
</dbReference>
<keyword evidence="7" id="KW-1185">Reference proteome</keyword>
<keyword evidence="4" id="KW-0067">ATP-binding</keyword>
<evidence type="ECO:0000313" key="7">
    <source>
        <dbReference type="Proteomes" id="UP000504606"/>
    </source>
</evidence>
<protein>
    <submittedName>
        <fullName evidence="8">EIF-2-alpha kinase GCN2-like isoform X2</fullName>
    </submittedName>
</protein>
<evidence type="ECO:0000259" key="6">
    <source>
        <dbReference type="PROSITE" id="PS50011"/>
    </source>
</evidence>
<accession>A0A9C6UBG5</accession>
<keyword evidence="2" id="KW-0547">Nucleotide-binding</keyword>
<dbReference type="PANTHER" id="PTHR11042:SF136">
    <property type="entry name" value="EIF-2-ALPHA KINASE GCN2"/>
    <property type="match status" value="1"/>
</dbReference>
<dbReference type="GO" id="GO:0004694">
    <property type="term" value="F:eukaryotic translation initiation factor 2alpha kinase activity"/>
    <property type="evidence" value="ECO:0007669"/>
    <property type="project" value="TreeGrafter"/>
</dbReference>
<dbReference type="RefSeq" id="XP_052127012.1">
    <property type="nucleotide sequence ID" value="XM_052271052.1"/>
</dbReference>
<dbReference type="InterPro" id="IPR045864">
    <property type="entry name" value="aa-tRNA-synth_II/BPL/LPL"/>
</dbReference>
<feature type="region of interest" description="Disordered" evidence="5">
    <location>
        <begin position="53"/>
        <end position="74"/>
    </location>
</feature>
<dbReference type="GO" id="GO:0005829">
    <property type="term" value="C:cytosol"/>
    <property type="evidence" value="ECO:0007669"/>
    <property type="project" value="TreeGrafter"/>
</dbReference>
<organism evidence="7 8">
    <name type="scientific">Frankliniella occidentalis</name>
    <name type="common">Western flower thrips</name>
    <name type="synonym">Euthrips occidentalis</name>
    <dbReference type="NCBI Taxonomy" id="133901"/>
    <lineage>
        <taxon>Eukaryota</taxon>
        <taxon>Metazoa</taxon>
        <taxon>Ecdysozoa</taxon>
        <taxon>Arthropoda</taxon>
        <taxon>Hexapoda</taxon>
        <taxon>Insecta</taxon>
        <taxon>Pterygota</taxon>
        <taxon>Neoptera</taxon>
        <taxon>Paraneoptera</taxon>
        <taxon>Thysanoptera</taxon>
        <taxon>Terebrantia</taxon>
        <taxon>Thripoidea</taxon>
        <taxon>Thripidae</taxon>
        <taxon>Frankliniella</taxon>
    </lineage>
</organism>
<dbReference type="Gene3D" id="3.30.200.20">
    <property type="entry name" value="Phosphorylase Kinase, domain 1"/>
    <property type="match status" value="1"/>
</dbReference>
<name>A0A9C6UBG5_FRAOC</name>
<evidence type="ECO:0000313" key="8">
    <source>
        <dbReference type="RefSeq" id="XP_052127012.1"/>
    </source>
</evidence>
<dbReference type="Pfam" id="PF13393">
    <property type="entry name" value="tRNA-synt_His"/>
    <property type="match status" value="1"/>
</dbReference>
<dbReference type="GeneID" id="113205258"/>
<evidence type="ECO:0000256" key="3">
    <source>
        <dbReference type="ARBA" id="ARBA00022777"/>
    </source>
</evidence>